<comment type="caution">
    <text evidence="2">The sequence shown here is derived from an EMBL/GenBank/DDBJ whole genome shotgun (WGS) entry which is preliminary data.</text>
</comment>
<name>A0ABS5QK59_9BACT</name>
<feature type="transmembrane region" description="Helical" evidence="1">
    <location>
        <begin position="79"/>
        <end position="100"/>
    </location>
</feature>
<protein>
    <submittedName>
        <fullName evidence="2">Uncharacterized protein</fullName>
    </submittedName>
</protein>
<sequence length="108" mass="11369">MLVFSDDLLDDAYNTSDEYVTDVVSSSKDADGFAGLLSGVADFLLVVSAVLGVTAVLFVGIMFVLSAGDDSKMIKARKMLFYIGGGIIMALSSYAIVQIIQSISVSTL</sequence>
<keyword evidence="3" id="KW-1185">Reference proteome</keyword>
<reference evidence="2 3" key="1">
    <citation type="journal article" date="2021" name="Nat. Commun.">
        <title>Reductive evolution and unique predatory mode in the CPR bacterium Vampirococcus lugosii.</title>
        <authorList>
            <person name="Moreira D."/>
            <person name="Zivanovic Y."/>
            <person name="Lopez-Archilla A.I."/>
            <person name="Iniesto M."/>
            <person name="Lopez-Garcia P."/>
        </authorList>
    </citation>
    <scope>NUCLEOTIDE SEQUENCE [LARGE SCALE GENOMIC DNA]</scope>
    <source>
        <strain evidence="2">Chiprana</strain>
    </source>
</reference>
<evidence type="ECO:0000313" key="2">
    <source>
        <dbReference type="EMBL" id="MBS8121635.1"/>
    </source>
</evidence>
<feature type="transmembrane region" description="Helical" evidence="1">
    <location>
        <begin position="43"/>
        <end position="67"/>
    </location>
</feature>
<accession>A0ABS5QK59</accession>
<evidence type="ECO:0000313" key="3">
    <source>
        <dbReference type="Proteomes" id="UP000680365"/>
    </source>
</evidence>
<keyword evidence="1" id="KW-1133">Transmembrane helix</keyword>
<dbReference type="EMBL" id="JAEDAM010000008">
    <property type="protein sequence ID" value="MBS8121635.1"/>
    <property type="molecule type" value="Genomic_DNA"/>
</dbReference>
<keyword evidence="1" id="KW-0472">Membrane</keyword>
<gene>
    <name evidence="2" type="ORF">VAMP_12n14</name>
</gene>
<keyword evidence="1" id="KW-0812">Transmembrane</keyword>
<organism evidence="2 3">
    <name type="scientific">Candidatus Vampirococcus lugosii</name>
    <dbReference type="NCBI Taxonomy" id="2789015"/>
    <lineage>
        <taxon>Bacteria</taxon>
        <taxon>Candidatus Absconditibacteriota</taxon>
        <taxon>Vampirococcus</taxon>
    </lineage>
</organism>
<proteinExistence type="predicted"/>
<dbReference type="Proteomes" id="UP000680365">
    <property type="component" value="Unassembled WGS sequence"/>
</dbReference>
<evidence type="ECO:0000256" key="1">
    <source>
        <dbReference type="SAM" id="Phobius"/>
    </source>
</evidence>